<dbReference type="AlphaFoldDB" id="D5AA84"/>
<proteinExistence type="evidence at transcript level"/>
<protein>
    <submittedName>
        <fullName evidence="1">Uncharacterized protein</fullName>
    </submittedName>
</protein>
<dbReference type="EMBL" id="BT123112">
    <property type="protein sequence ID" value="ADE76453.1"/>
    <property type="molecule type" value="mRNA"/>
</dbReference>
<sequence>MRFVQEEIYLRFRLLMEVEWSRLQTEANCADMFMQPVLLEKLRWSVDFSWLAGSVMIKFVGQGMRQIVVKVEIVGS</sequence>
<organism evidence="1">
    <name type="scientific">Picea sitchensis</name>
    <name type="common">Sitka spruce</name>
    <name type="synonym">Pinus sitchensis</name>
    <dbReference type="NCBI Taxonomy" id="3332"/>
    <lineage>
        <taxon>Eukaryota</taxon>
        <taxon>Viridiplantae</taxon>
        <taxon>Streptophyta</taxon>
        <taxon>Embryophyta</taxon>
        <taxon>Tracheophyta</taxon>
        <taxon>Spermatophyta</taxon>
        <taxon>Pinopsida</taxon>
        <taxon>Pinidae</taxon>
        <taxon>Conifers I</taxon>
        <taxon>Pinales</taxon>
        <taxon>Pinaceae</taxon>
        <taxon>Picea</taxon>
    </lineage>
</organism>
<accession>D5AA84</accession>
<evidence type="ECO:0000313" key="1">
    <source>
        <dbReference type="EMBL" id="ADE76453.1"/>
    </source>
</evidence>
<reference evidence="1" key="1">
    <citation type="submission" date="2010-04" db="EMBL/GenBank/DDBJ databases">
        <authorList>
            <person name="Reid K.E."/>
            <person name="Liao N."/>
            <person name="Chan S."/>
            <person name="Docking R."/>
            <person name="Taylor G."/>
            <person name="Moore R."/>
            <person name="Mayo M."/>
            <person name="Munro S."/>
            <person name="King J."/>
            <person name="Yanchuk A."/>
            <person name="Holt R."/>
            <person name="Jones S."/>
            <person name="Marra M."/>
            <person name="Ritland C.E."/>
            <person name="Ritland K."/>
            <person name="Bohlmann J."/>
        </authorList>
    </citation>
    <scope>NUCLEOTIDE SEQUENCE</scope>
    <source>
        <tissue evidence="1">Bud</tissue>
    </source>
</reference>
<name>D5AA84_PICSI</name>